<feature type="region of interest" description="Disordered" evidence="1">
    <location>
        <begin position="318"/>
        <end position="362"/>
    </location>
</feature>
<dbReference type="GO" id="GO:0005634">
    <property type="term" value="C:nucleus"/>
    <property type="evidence" value="ECO:0007669"/>
    <property type="project" value="TreeGrafter"/>
</dbReference>
<feature type="compositionally biased region" description="Polar residues" evidence="1">
    <location>
        <begin position="1"/>
        <end position="13"/>
    </location>
</feature>
<dbReference type="EMBL" id="MU404354">
    <property type="protein sequence ID" value="KAI1612496.1"/>
    <property type="molecule type" value="Genomic_DNA"/>
</dbReference>
<reference evidence="2" key="1">
    <citation type="journal article" date="2022" name="bioRxiv">
        <title>Deciphering the potential niche of two novel black yeast fungi from a biological soil crust based on their genomes, phenotypes, and melanin regulation.</title>
        <authorList>
            <consortium name="DOE Joint Genome Institute"/>
            <person name="Carr E.C."/>
            <person name="Barton Q."/>
            <person name="Grambo S."/>
            <person name="Sullivan M."/>
            <person name="Renfro C.M."/>
            <person name="Kuo A."/>
            <person name="Pangilinan J."/>
            <person name="Lipzen A."/>
            <person name="Keymanesh K."/>
            <person name="Savage E."/>
            <person name="Barry K."/>
            <person name="Grigoriev I.V."/>
            <person name="Riekhof W.R."/>
            <person name="Harris S.S."/>
        </authorList>
    </citation>
    <scope>NUCLEOTIDE SEQUENCE</scope>
    <source>
        <strain evidence="2">JF 03-4F</strain>
    </source>
</reference>
<comment type="caution">
    <text evidence="2">The sequence shown here is derived from an EMBL/GenBank/DDBJ whole genome shotgun (WGS) entry which is preliminary data.</text>
</comment>
<feature type="region of interest" description="Disordered" evidence="1">
    <location>
        <begin position="1"/>
        <end position="22"/>
    </location>
</feature>
<organism evidence="2 3">
    <name type="scientific">Exophiala viscosa</name>
    <dbReference type="NCBI Taxonomy" id="2486360"/>
    <lineage>
        <taxon>Eukaryota</taxon>
        <taxon>Fungi</taxon>
        <taxon>Dikarya</taxon>
        <taxon>Ascomycota</taxon>
        <taxon>Pezizomycotina</taxon>
        <taxon>Eurotiomycetes</taxon>
        <taxon>Chaetothyriomycetidae</taxon>
        <taxon>Chaetothyriales</taxon>
        <taxon>Herpotrichiellaceae</taxon>
        <taxon>Exophiala</taxon>
    </lineage>
</organism>
<protein>
    <recommendedName>
        <fullName evidence="4">Transcriptional regulator</fullName>
    </recommendedName>
</protein>
<evidence type="ECO:0000313" key="2">
    <source>
        <dbReference type="EMBL" id="KAI1612496.1"/>
    </source>
</evidence>
<feature type="compositionally biased region" description="Low complexity" evidence="1">
    <location>
        <begin position="147"/>
        <end position="162"/>
    </location>
</feature>
<evidence type="ECO:0000256" key="1">
    <source>
        <dbReference type="SAM" id="MobiDB-lite"/>
    </source>
</evidence>
<dbReference type="PANTHER" id="PTHR15410">
    <property type="entry name" value="HIRA-INTERACTING PROTEIN 3"/>
    <property type="match status" value="1"/>
</dbReference>
<keyword evidence="3" id="KW-1185">Reference proteome</keyword>
<dbReference type="PANTHER" id="PTHR15410:SF2">
    <property type="entry name" value="HIRA-INTERACTING PROTEIN 3"/>
    <property type="match status" value="1"/>
</dbReference>
<dbReference type="InterPro" id="IPR037647">
    <property type="entry name" value="HIRIP3"/>
</dbReference>
<evidence type="ECO:0000313" key="3">
    <source>
        <dbReference type="Proteomes" id="UP001203852"/>
    </source>
</evidence>
<feature type="compositionally biased region" description="Acidic residues" evidence="1">
    <location>
        <begin position="174"/>
        <end position="183"/>
    </location>
</feature>
<evidence type="ECO:0008006" key="4">
    <source>
        <dbReference type="Google" id="ProtNLM"/>
    </source>
</evidence>
<feature type="compositionally biased region" description="Basic and acidic residues" evidence="1">
    <location>
        <begin position="319"/>
        <end position="340"/>
    </location>
</feature>
<feature type="region of interest" description="Disordered" evidence="1">
    <location>
        <begin position="76"/>
        <end position="245"/>
    </location>
</feature>
<sequence length="362" mass="39532">MSDSELSEASATSMPPDHELEKSLRAEVVDAQKNDIEYTVNSIRTASEDKLGLDNGFYKNSAAWVQRSKDIIKDQSAIFPASQSSPVKQTPAKPAKSTQRSKKRASPSKEPAPRKKQKTTKPQVESEDSSSPLSDVDSEDAEKSSNAKPSKLPPKAQAAKPKASTRKKVKDPESDAGEDEGVDETNGTAAEESQKADVESESELSELLDEDPQPKKKGKQKDPSGPIQKKTKSSKPRADVDVDPDQAEIKRLQGWLVKCGIRKVWGKELKPYETARAKIKHLKDMLGDAGMTGRYSVEKANQIKEARELAADIEAVQEGAERWGADEEEGGDGKPTDGRPAKRLVRGAKNYDFLSSDGEETD</sequence>
<dbReference type="AlphaFoldDB" id="A0AAN6DUL7"/>
<name>A0AAN6DUL7_9EURO</name>
<gene>
    <name evidence="2" type="ORF">EDD36DRAFT_437053</name>
</gene>
<feature type="compositionally biased region" description="Acidic residues" evidence="1">
    <location>
        <begin position="199"/>
        <end position="211"/>
    </location>
</feature>
<proteinExistence type="predicted"/>
<dbReference type="Proteomes" id="UP001203852">
    <property type="component" value="Unassembled WGS sequence"/>
</dbReference>
<accession>A0AAN6DUL7</accession>